<dbReference type="InterPro" id="IPR039319">
    <property type="entry name" value="ELF3-like"/>
</dbReference>
<protein>
    <submittedName>
        <fullName evidence="2">Uncharacterized protein</fullName>
    </submittedName>
</protein>
<dbReference type="Proteomes" id="UP001291623">
    <property type="component" value="Unassembled WGS sequence"/>
</dbReference>
<accession>A0AAE1VDC6</accession>
<dbReference type="PANTHER" id="PTHR34281">
    <property type="entry name" value="PROTEIN EARLY FLOWERING 3"/>
    <property type="match status" value="1"/>
</dbReference>
<feature type="region of interest" description="Disordered" evidence="1">
    <location>
        <begin position="508"/>
        <end position="527"/>
    </location>
</feature>
<evidence type="ECO:0000313" key="2">
    <source>
        <dbReference type="EMBL" id="KAK4365618.1"/>
    </source>
</evidence>
<sequence>MKVGKDEERRMDPLFPRLHINDADKGGPRAPPRNKMALCEQSSRSSQRLTSTSAPAPGTVSMLPLPPNGGNFIHAASSSLVACNKRNLFSHDSSESSHFVEILHLYSSGGTNITMRRPDVQPVKSLNPQVLCLKGNLRGTSQFNPIQPHSLSYFNSNPSANKFGRENDFCGPKFVASGKPLYHGNTHKSLDEEKMAISSSKRSLKYQSIFEKQFKETGSMQLKWREQSINQAGDLAQCQKREPFAKLPAPHLSTVEKTPVHEAPNPGHSELNIKSFVSSAPENRCGLVGDLNRCSDSNSESDEDSWILHKKKAEEDVTYVKHEDATTNRCASTMESPSCSFLPHGDNHQSPKRVKSSSDCPEGQSSGPPEVGVTDRSEGISEASSLNSRLVEKLSSDNVIALIGQELFWKTRRTIAHQQRIFARQLFELHRLTKVQKMIARSPDILFKDNFYLHQPSIKFSSLKNLPCDDVLEPPVVAVEQKISQKPNDFEHPADTAYLPLRKDDDKKNISQQSAQKPNVGTVPTSRSFVSDPKLAPRWHQLPPGYQWLVPIRSPSEGLVYKPHTGPCPPPGGIIAPVYGTCQPVTPIGGDFVNVPYSVPSNKQGVGIFPGPAIFDQSCIQPYSMPVIKPSASSSAIKQLNPLSRIRSSERENSPFMHKKLCDISCQKSAIMSDCDRAFQADRGSDMQGSTASSPPERAQKDALSLFPNTPTAKGSDQPVQDNNTEQRIQVIKVVPHNPKSASESAARIFSFPLGLKVLNILWQKCKNDAIQFKLLLSGTCGV</sequence>
<feature type="compositionally biased region" description="Polar residues" evidence="1">
    <location>
        <begin position="327"/>
        <end position="339"/>
    </location>
</feature>
<organism evidence="2 3">
    <name type="scientific">Anisodus tanguticus</name>
    <dbReference type="NCBI Taxonomy" id="243964"/>
    <lineage>
        <taxon>Eukaryota</taxon>
        <taxon>Viridiplantae</taxon>
        <taxon>Streptophyta</taxon>
        <taxon>Embryophyta</taxon>
        <taxon>Tracheophyta</taxon>
        <taxon>Spermatophyta</taxon>
        <taxon>Magnoliopsida</taxon>
        <taxon>eudicotyledons</taxon>
        <taxon>Gunneridae</taxon>
        <taxon>Pentapetalae</taxon>
        <taxon>asterids</taxon>
        <taxon>lamiids</taxon>
        <taxon>Solanales</taxon>
        <taxon>Solanaceae</taxon>
        <taxon>Solanoideae</taxon>
        <taxon>Hyoscyameae</taxon>
        <taxon>Anisodus</taxon>
    </lineage>
</organism>
<name>A0AAE1VDC6_9SOLA</name>
<proteinExistence type="predicted"/>
<feature type="region of interest" description="Disordered" evidence="1">
    <location>
        <begin position="1"/>
        <end position="35"/>
    </location>
</feature>
<feature type="region of interest" description="Disordered" evidence="1">
    <location>
        <begin position="681"/>
        <end position="701"/>
    </location>
</feature>
<evidence type="ECO:0000256" key="1">
    <source>
        <dbReference type="SAM" id="MobiDB-lite"/>
    </source>
</evidence>
<keyword evidence="3" id="KW-1185">Reference proteome</keyword>
<dbReference type="PANTHER" id="PTHR34281:SF24">
    <property type="entry name" value="PROTEIN EARLY FLOWERING 3-LIKE"/>
    <property type="match status" value="1"/>
</dbReference>
<feature type="region of interest" description="Disordered" evidence="1">
    <location>
        <begin position="327"/>
        <end position="379"/>
    </location>
</feature>
<reference evidence="2" key="1">
    <citation type="submission" date="2023-12" db="EMBL/GenBank/DDBJ databases">
        <title>Genome assembly of Anisodus tanguticus.</title>
        <authorList>
            <person name="Wang Y.-J."/>
        </authorList>
    </citation>
    <scope>NUCLEOTIDE SEQUENCE</scope>
    <source>
        <strain evidence="2">KB-2021</strain>
        <tissue evidence="2">Leaf</tissue>
    </source>
</reference>
<feature type="compositionally biased region" description="Polar residues" evidence="1">
    <location>
        <begin position="357"/>
        <end position="367"/>
    </location>
</feature>
<comment type="caution">
    <text evidence="2">The sequence shown here is derived from an EMBL/GenBank/DDBJ whole genome shotgun (WGS) entry which is preliminary data.</text>
</comment>
<dbReference type="AlphaFoldDB" id="A0AAE1VDC6"/>
<dbReference type="GO" id="GO:2000028">
    <property type="term" value="P:regulation of photoperiodism, flowering"/>
    <property type="evidence" value="ECO:0007669"/>
    <property type="project" value="InterPro"/>
</dbReference>
<feature type="compositionally biased region" description="Polar residues" evidence="1">
    <location>
        <begin position="510"/>
        <end position="527"/>
    </location>
</feature>
<feature type="compositionally biased region" description="Basic and acidic residues" evidence="1">
    <location>
        <begin position="1"/>
        <end position="12"/>
    </location>
</feature>
<dbReference type="EMBL" id="JAVYJV010000007">
    <property type="protein sequence ID" value="KAK4365618.1"/>
    <property type="molecule type" value="Genomic_DNA"/>
</dbReference>
<evidence type="ECO:0000313" key="3">
    <source>
        <dbReference type="Proteomes" id="UP001291623"/>
    </source>
</evidence>
<gene>
    <name evidence="2" type="ORF">RND71_013498</name>
</gene>